<evidence type="ECO:0000256" key="1">
    <source>
        <dbReference type="SAM" id="MobiDB-lite"/>
    </source>
</evidence>
<reference evidence="2" key="1">
    <citation type="submission" date="2019-11" db="EMBL/GenBank/DDBJ databases">
        <authorList>
            <person name="Feng L."/>
        </authorList>
    </citation>
    <scope>NUCLEOTIDE SEQUENCE</scope>
    <source>
        <strain evidence="2">CbolteaeLFYP116</strain>
    </source>
</reference>
<sequence length="587" mass="61686">MIKKHGNRFAPEKKTGNHKWIPLLLLFLLMLLSSCAAGYILGRSAFPESSGRRIDTILLTPDGDAAEQQMQQIFHLAGKINYTNGRPYAQGRVQLHSEPRETVTDTNGSFTFFHVEGGEHQIRILDRTGNVLGERKVNLFSAQAESGVNVSLQQNGQYTIEVAVDVRLMEVAIELDEKNNSLYINPEKLTYLTSDGRLVTPTGEAYYWEGTLVTPGGLVITADKTVVAPASEGPLGLALLTPENQVIYPEQDAALPDGTKLLENGNILLPGETMIERNGNGTVILTPDGLRGQPGAGGVVISGDNQVSPIGTGTSGPDSNTQDNPAGPNESVSGNGYDTGTNPAERNDSSQIGNGSGGVNAGLGSGEGGESNAGSGSVSGDSSGDSSEGNDKDGGGISGGGGSGDSSGDSSGGNSGGSSGGNSGGNSGGETGGDNGGGGDDKDEGPIPNFRVSWTQGQEIELFSDLSGNVQTLLPGAEGSYPFILENNNSFHVIFTLSIEEDSLHIPMRFRIVTYKDRKPLTDWWDTQNGGAAESDTVRLDAGESKSYLLEWQWPYESGKDGIDTNAGKADLDYRVRLKIWAQQEGP</sequence>
<protein>
    <recommendedName>
        <fullName evidence="3">Carboxypeptidase regulatory-like domain-containing protein</fullName>
    </recommendedName>
</protein>
<feature type="compositionally biased region" description="Gly residues" evidence="1">
    <location>
        <begin position="354"/>
        <end position="371"/>
    </location>
</feature>
<dbReference type="RefSeq" id="WP_002576105.1">
    <property type="nucleotide sequence ID" value="NZ_BAABZS010000001.1"/>
</dbReference>
<dbReference type="SUPFAM" id="SSF49452">
    <property type="entry name" value="Starch-binding domain-like"/>
    <property type="match status" value="1"/>
</dbReference>
<proteinExistence type="predicted"/>
<dbReference type="InterPro" id="IPR013784">
    <property type="entry name" value="Carb-bd-like_fold"/>
</dbReference>
<feature type="compositionally biased region" description="Gly residues" evidence="1">
    <location>
        <begin position="395"/>
        <end position="438"/>
    </location>
</feature>
<dbReference type="GO" id="GO:0030246">
    <property type="term" value="F:carbohydrate binding"/>
    <property type="evidence" value="ECO:0007669"/>
    <property type="project" value="InterPro"/>
</dbReference>
<dbReference type="InterPro" id="IPR052258">
    <property type="entry name" value="Diverse_Func_Domain-Protein"/>
</dbReference>
<dbReference type="EMBL" id="CACRTF010000017">
    <property type="protein sequence ID" value="VYT44807.1"/>
    <property type="molecule type" value="Genomic_DNA"/>
</dbReference>
<accession>A0A6N2WRB6</accession>
<gene>
    <name evidence="2" type="ORF">CBLFYP116_03917</name>
</gene>
<dbReference type="PROSITE" id="PS51257">
    <property type="entry name" value="PROKAR_LIPOPROTEIN"/>
    <property type="match status" value="1"/>
</dbReference>
<name>A0A6N2WRB6_9FIRM</name>
<organism evidence="2">
    <name type="scientific">Enterocloster bolteae</name>
    <dbReference type="NCBI Taxonomy" id="208479"/>
    <lineage>
        <taxon>Bacteria</taxon>
        <taxon>Bacillati</taxon>
        <taxon>Bacillota</taxon>
        <taxon>Clostridia</taxon>
        <taxon>Lachnospirales</taxon>
        <taxon>Lachnospiraceae</taxon>
        <taxon>Enterocloster</taxon>
    </lineage>
</organism>
<dbReference type="AlphaFoldDB" id="A0A6N2WRB6"/>
<evidence type="ECO:0008006" key="3">
    <source>
        <dbReference type="Google" id="ProtNLM"/>
    </source>
</evidence>
<dbReference type="PANTHER" id="PTHR37612:SF20">
    <property type="entry name" value="PER-HEXAMER REPEAT PROTEIN 5-RELATED"/>
    <property type="match status" value="1"/>
</dbReference>
<evidence type="ECO:0000313" key="2">
    <source>
        <dbReference type="EMBL" id="VYT44807.1"/>
    </source>
</evidence>
<dbReference type="GeneID" id="23114089"/>
<feature type="compositionally biased region" description="Low complexity" evidence="1">
    <location>
        <begin position="372"/>
        <end position="387"/>
    </location>
</feature>
<feature type="region of interest" description="Disordered" evidence="1">
    <location>
        <begin position="295"/>
        <end position="450"/>
    </location>
</feature>
<dbReference type="PANTHER" id="PTHR37612">
    <property type="entry name" value="FIBROIN HEAVY CHAIN FIB-H LIKE PROTEIN"/>
    <property type="match status" value="1"/>
</dbReference>
<feature type="compositionally biased region" description="Polar residues" evidence="1">
    <location>
        <begin position="303"/>
        <end position="352"/>
    </location>
</feature>